<evidence type="ECO:0000256" key="6">
    <source>
        <dbReference type="ARBA" id="ARBA00022553"/>
    </source>
</evidence>
<dbReference type="InterPro" id="IPR035983">
    <property type="entry name" value="Hect_E3_ubiquitin_ligase"/>
</dbReference>
<keyword evidence="13" id="KW-0090">Biological rhythms</keyword>
<dbReference type="GO" id="GO:2000058">
    <property type="term" value="P:regulation of ubiquitin-dependent protein catabolic process"/>
    <property type="evidence" value="ECO:0000318"/>
    <property type="project" value="GO_Central"/>
</dbReference>
<evidence type="ECO:0000256" key="2">
    <source>
        <dbReference type="ARBA" id="ARBA00004123"/>
    </source>
</evidence>
<dbReference type="InterPro" id="IPR042556">
    <property type="entry name" value="AZUL_sf"/>
</dbReference>
<dbReference type="GO" id="GO:0006511">
    <property type="term" value="P:ubiquitin-dependent protein catabolic process"/>
    <property type="evidence" value="ECO:0007669"/>
    <property type="project" value="UniProtKB-ARBA"/>
</dbReference>
<dbReference type="EMBL" id="DS469591">
    <property type="protein sequence ID" value="EDO40462.1"/>
    <property type="molecule type" value="Genomic_DNA"/>
</dbReference>
<dbReference type="GO" id="GO:0042752">
    <property type="term" value="P:regulation of circadian rhythm"/>
    <property type="evidence" value="ECO:0007669"/>
    <property type="project" value="UniProtKB-ARBA"/>
</dbReference>
<keyword evidence="14" id="KW-0539">Nucleus</keyword>
<sequence length="797" mass="90203">MSSDNNCSKTESGNCKTSRGCSAKNDINPESNNMKRAEHLIKQYFFQLTDGCGTPGCENENCASSGRIGNLSKNEAAAMALQLCQKKARLCVLNQPKSKPENSHLNNHAVIEVPFFTEESLLSTLKTCRDEGSFKKLVHSIGQVFSSSESLNQSFLLPTPAKSCGIQVYVDIEAVRRCYKALFEIGDGSIENALLNALVNLSPELEVEVRYKNPSANPHYINQFLIIMENTMLHSPEYLESGLPSFLKAMSHLPVPAQGQLVKIWSWYPVDHIRRMLESLQQLITYQVLTGPAAVGTAPVHEDDAIVSATKVMKLIYFASIMGGERRNTVTMEQEAAVVTPSGAFLEDPLMKELQLLSMDCRQPLIDYEEFVNEPLNDQIEVDRDFTHFKSEQQGRFSFLSHNFLLSTATKSLGLFFDNRVRMYSERRLTLLYSLVRRQQPTPYLRLKVRRDHLIEDALVSLEMVAQDNPLDLKKQLFVEFEGEQGIDEGGVSKEFFQLIVEQIFNPDYGMFTYDEATRICWFNPTSFESDAQFCLIGLVLGLAIYNNIILDIHFPMVVYRKLFGKPGTVEDLKDSHPVLYMSLTELLTYEGNVEEDLMCTFKIGYTDVFGSDLTHELKANGESIPVTKENRQEYVNLHADFILNKSVEKQFTAFKRGFDMVVDESPLKIFFRPDEVEMLVCGSKDFDFDALEKATEYDGGLTKDSALIRWFWEIVHSFDMEQKRQLLMFTTGSDRIPVGGLAKLKLIIAKNGPDSPRLPTAHTCFNVLLLPDYATKEKLEERLLKAITHAKGFGLL</sequence>
<dbReference type="AlphaFoldDB" id="A7S732"/>
<dbReference type="GO" id="GO:0000209">
    <property type="term" value="P:protein polyubiquitination"/>
    <property type="evidence" value="ECO:0000318"/>
    <property type="project" value="GO_Central"/>
</dbReference>
<evidence type="ECO:0000256" key="17">
    <source>
        <dbReference type="ARBA" id="ARBA00077264"/>
    </source>
</evidence>
<evidence type="ECO:0000256" key="14">
    <source>
        <dbReference type="ARBA" id="ARBA00023242"/>
    </source>
</evidence>
<keyword evidence="9" id="KW-0863">Zinc-finger</keyword>
<dbReference type="Gene3D" id="3.30.2410.10">
    <property type="entry name" value="Hect, E3 ligase catalytic domain"/>
    <property type="match status" value="1"/>
</dbReference>
<dbReference type="FunFam" id="3.30.2410.10:FF:000003">
    <property type="entry name" value="probable E3 ubiquitin-protein ligase HERC4 isoform X1"/>
    <property type="match status" value="1"/>
</dbReference>
<dbReference type="OMA" id="GDCTNEF"/>
<evidence type="ECO:0000256" key="1">
    <source>
        <dbReference type="ARBA" id="ARBA00000885"/>
    </source>
</evidence>
<dbReference type="GO" id="GO:0000502">
    <property type="term" value="C:proteasome complex"/>
    <property type="evidence" value="ECO:0007669"/>
    <property type="project" value="UniProtKB-KW"/>
</dbReference>
<dbReference type="Pfam" id="PF00632">
    <property type="entry name" value="HECT"/>
    <property type="match status" value="1"/>
</dbReference>
<dbReference type="Gene3D" id="3.30.2160.10">
    <property type="entry name" value="Hect, E3 ligase catalytic domain"/>
    <property type="match status" value="1"/>
</dbReference>
<accession>A7S732</accession>
<evidence type="ECO:0000256" key="5">
    <source>
        <dbReference type="ARBA" id="ARBA00022490"/>
    </source>
</evidence>
<protein>
    <recommendedName>
        <fullName evidence="15">Ubiquitin-protein ligase E3A</fullName>
        <ecNumber evidence="4">2.3.2.26</ecNumber>
    </recommendedName>
    <alternativeName>
        <fullName evidence="17">HECT-type ubiquitin transferase E3A</fullName>
    </alternativeName>
    <alternativeName>
        <fullName evidence="16">Oncogenic protein-associated protein E6-AP</fullName>
    </alternativeName>
</protein>
<dbReference type="CDD" id="cd00078">
    <property type="entry name" value="HECTc"/>
    <property type="match status" value="1"/>
</dbReference>
<name>A7S732_NEMVE</name>
<keyword evidence="12" id="KW-0647">Proteasome</keyword>
<dbReference type="InterPro" id="IPR044611">
    <property type="entry name" value="E3A/B/C-like"/>
</dbReference>
<dbReference type="EC" id="2.3.2.26" evidence="4"/>
<evidence type="ECO:0000256" key="8">
    <source>
        <dbReference type="ARBA" id="ARBA00022723"/>
    </source>
</evidence>
<keyword evidence="5" id="KW-0963">Cytoplasm</keyword>
<evidence type="ECO:0000256" key="12">
    <source>
        <dbReference type="ARBA" id="ARBA00022942"/>
    </source>
</evidence>
<evidence type="ECO:0000256" key="15">
    <source>
        <dbReference type="ARBA" id="ARBA00067504"/>
    </source>
</evidence>
<feature type="domain" description="HECT" evidence="19">
    <location>
        <begin position="469"/>
        <end position="797"/>
    </location>
</feature>
<dbReference type="GO" id="GO:0061630">
    <property type="term" value="F:ubiquitin protein ligase activity"/>
    <property type="evidence" value="ECO:0000318"/>
    <property type="project" value="GO_Central"/>
</dbReference>
<keyword evidence="11" id="KW-0862">Zinc</keyword>
<evidence type="ECO:0000256" key="18">
    <source>
        <dbReference type="PROSITE-ProRule" id="PRU00104"/>
    </source>
</evidence>
<evidence type="ECO:0000313" key="21">
    <source>
        <dbReference type="Proteomes" id="UP000001593"/>
    </source>
</evidence>
<keyword evidence="8" id="KW-0479">Metal-binding</keyword>
<keyword evidence="6" id="KW-0597">Phosphoprotein</keyword>
<evidence type="ECO:0000256" key="3">
    <source>
        <dbReference type="ARBA" id="ARBA00004496"/>
    </source>
</evidence>
<evidence type="ECO:0000256" key="4">
    <source>
        <dbReference type="ARBA" id="ARBA00012485"/>
    </source>
</evidence>
<evidence type="ECO:0000256" key="7">
    <source>
        <dbReference type="ARBA" id="ARBA00022679"/>
    </source>
</evidence>
<dbReference type="GO" id="GO:0005634">
    <property type="term" value="C:nucleus"/>
    <property type="evidence" value="ECO:0007669"/>
    <property type="project" value="UniProtKB-SubCell"/>
</dbReference>
<dbReference type="STRING" id="45351.A7S732"/>
<evidence type="ECO:0000256" key="13">
    <source>
        <dbReference type="ARBA" id="ARBA00023108"/>
    </source>
</evidence>
<comment type="subcellular location">
    <subcellularLocation>
        <location evidence="3">Cytoplasm</location>
    </subcellularLocation>
    <subcellularLocation>
        <location evidence="2">Nucleus</location>
    </subcellularLocation>
</comment>
<dbReference type="eggNOG" id="KOG0941">
    <property type="taxonomic scope" value="Eukaryota"/>
</dbReference>
<evidence type="ECO:0000259" key="19">
    <source>
        <dbReference type="PROSITE" id="PS50237"/>
    </source>
</evidence>
<dbReference type="Gene3D" id="6.10.130.10">
    <property type="entry name" value="Ubiquitin-protein ligase E3A, N-terminal zinc-binding domain (AZUL)"/>
    <property type="match status" value="1"/>
</dbReference>
<dbReference type="Gene3D" id="3.90.1750.10">
    <property type="entry name" value="Hect, E3 ligase catalytic domains"/>
    <property type="match status" value="1"/>
</dbReference>
<dbReference type="PANTHER" id="PTHR45700:SF8">
    <property type="entry name" value="HECT-TYPE E3 UBIQUITIN TRANSFERASE"/>
    <property type="match status" value="1"/>
</dbReference>
<dbReference type="SMART" id="SM00119">
    <property type="entry name" value="HECTc"/>
    <property type="match status" value="1"/>
</dbReference>
<dbReference type="HOGENOM" id="CLU_002173_5_0_1"/>
<keyword evidence="10 18" id="KW-0833">Ubl conjugation pathway</keyword>
<dbReference type="GO" id="GO:0048731">
    <property type="term" value="P:system development"/>
    <property type="evidence" value="ECO:0007669"/>
    <property type="project" value="UniProtKB-ARBA"/>
</dbReference>
<keyword evidence="21" id="KW-1185">Reference proteome</keyword>
<dbReference type="Pfam" id="PF16558">
    <property type="entry name" value="AZUL"/>
    <property type="match status" value="1"/>
</dbReference>
<gene>
    <name evidence="20" type="ORF">NEMVEDRAFT_v1g243312</name>
</gene>
<evidence type="ECO:0000256" key="11">
    <source>
        <dbReference type="ARBA" id="ARBA00022833"/>
    </source>
</evidence>
<dbReference type="GO" id="GO:0030518">
    <property type="term" value="P:nuclear receptor-mediated steroid hormone signaling pathway"/>
    <property type="evidence" value="ECO:0007669"/>
    <property type="project" value="UniProtKB-ARBA"/>
</dbReference>
<keyword evidence="7" id="KW-0808">Transferase</keyword>
<dbReference type="SUPFAM" id="SSF56204">
    <property type="entry name" value="Hect, E3 ligase catalytic domain"/>
    <property type="match status" value="1"/>
</dbReference>
<organism evidence="20 21">
    <name type="scientific">Nematostella vectensis</name>
    <name type="common">Starlet sea anemone</name>
    <dbReference type="NCBI Taxonomy" id="45351"/>
    <lineage>
        <taxon>Eukaryota</taxon>
        <taxon>Metazoa</taxon>
        <taxon>Cnidaria</taxon>
        <taxon>Anthozoa</taxon>
        <taxon>Hexacorallia</taxon>
        <taxon>Actiniaria</taxon>
        <taxon>Edwardsiidae</taxon>
        <taxon>Nematostella</taxon>
    </lineage>
</organism>
<feature type="active site" description="Glycyl thioester intermediate" evidence="18">
    <location>
        <position position="765"/>
    </location>
</feature>
<evidence type="ECO:0000256" key="10">
    <source>
        <dbReference type="ARBA" id="ARBA00022786"/>
    </source>
</evidence>
<dbReference type="GO" id="GO:0005829">
    <property type="term" value="C:cytosol"/>
    <property type="evidence" value="ECO:0000318"/>
    <property type="project" value="GO_Central"/>
</dbReference>
<evidence type="ECO:0000256" key="9">
    <source>
        <dbReference type="ARBA" id="ARBA00022771"/>
    </source>
</evidence>
<proteinExistence type="predicted"/>
<dbReference type="FunFam" id="3.30.2160.10:FF:000004">
    <property type="entry name" value="probable E3 ubiquitin-protein ligase HERC4 isoform X1"/>
    <property type="match status" value="1"/>
</dbReference>
<dbReference type="InterPro" id="IPR032353">
    <property type="entry name" value="AZUL"/>
</dbReference>
<dbReference type="InterPro" id="IPR000569">
    <property type="entry name" value="HECT_dom"/>
</dbReference>
<dbReference type="FunFam" id="3.90.1750.10:FF:000008">
    <property type="entry name" value="Putative ubiquitin-protein ligase E3A"/>
    <property type="match status" value="1"/>
</dbReference>
<reference evidence="20 21" key="1">
    <citation type="journal article" date="2007" name="Science">
        <title>Sea anemone genome reveals ancestral eumetazoan gene repertoire and genomic organization.</title>
        <authorList>
            <person name="Putnam N.H."/>
            <person name="Srivastava M."/>
            <person name="Hellsten U."/>
            <person name="Dirks B."/>
            <person name="Chapman J."/>
            <person name="Salamov A."/>
            <person name="Terry A."/>
            <person name="Shapiro H."/>
            <person name="Lindquist E."/>
            <person name="Kapitonov V.V."/>
            <person name="Jurka J."/>
            <person name="Genikhovich G."/>
            <person name="Grigoriev I.V."/>
            <person name="Lucas S.M."/>
            <person name="Steele R.E."/>
            <person name="Finnerty J.R."/>
            <person name="Technau U."/>
            <person name="Martindale M.Q."/>
            <person name="Rokhsar D.S."/>
        </authorList>
    </citation>
    <scope>NUCLEOTIDE SEQUENCE [LARGE SCALE GENOMIC DNA]</scope>
    <source>
        <strain evidence="21">CH2 X CH6</strain>
    </source>
</reference>
<dbReference type="PhylomeDB" id="A7S732"/>
<dbReference type="GO" id="GO:0008270">
    <property type="term" value="F:zinc ion binding"/>
    <property type="evidence" value="ECO:0007669"/>
    <property type="project" value="UniProtKB-KW"/>
</dbReference>
<dbReference type="OrthoDB" id="5981550at2759"/>
<dbReference type="InParanoid" id="A7S732"/>
<evidence type="ECO:0000256" key="16">
    <source>
        <dbReference type="ARBA" id="ARBA00077235"/>
    </source>
</evidence>
<dbReference type="GO" id="GO:0048513">
    <property type="term" value="P:animal organ development"/>
    <property type="evidence" value="ECO:0007669"/>
    <property type="project" value="UniProtKB-ARBA"/>
</dbReference>
<dbReference type="SMR" id="A7S732"/>
<comment type="catalytic activity">
    <reaction evidence="1">
        <text>S-ubiquitinyl-[E2 ubiquitin-conjugating enzyme]-L-cysteine + [acceptor protein]-L-lysine = [E2 ubiquitin-conjugating enzyme]-L-cysteine + N(6)-ubiquitinyl-[acceptor protein]-L-lysine.</text>
        <dbReference type="EC" id="2.3.2.26"/>
    </reaction>
</comment>
<dbReference type="GO" id="GO:0048511">
    <property type="term" value="P:rhythmic process"/>
    <property type="evidence" value="ECO:0007669"/>
    <property type="project" value="UniProtKB-KW"/>
</dbReference>
<dbReference type="PROSITE" id="PS50237">
    <property type="entry name" value="HECT"/>
    <property type="match status" value="1"/>
</dbReference>
<dbReference type="Proteomes" id="UP000001593">
    <property type="component" value="Unassembled WGS sequence"/>
</dbReference>
<dbReference type="GO" id="GO:0010604">
    <property type="term" value="P:positive regulation of macromolecule metabolic process"/>
    <property type="evidence" value="ECO:0007669"/>
    <property type="project" value="UniProtKB-ARBA"/>
</dbReference>
<evidence type="ECO:0000313" key="20">
    <source>
        <dbReference type="EMBL" id="EDO40462.1"/>
    </source>
</evidence>
<dbReference type="PANTHER" id="PTHR45700">
    <property type="entry name" value="UBIQUITIN-PROTEIN LIGASE E3C"/>
    <property type="match status" value="1"/>
</dbReference>
<dbReference type="KEGG" id="nve:5512130"/>